<comment type="caution">
    <text evidence="1">The sequence shown here is derived from an EMBL/GenBank/DDBJ whole genome shotgun (WGS) entry which is preliminary data.</text>
</comment>
<name>K6D9V5_9BACI</name>
<dbReference type="RefSeq" id="WP_007085148.1">
    <property type="nucleotide sequence ID" value="NZ_AJLS01000057.1"/>
</dbReference>
<reference evidence="1 2" key="1">
    <citation type="journal article" date="2012" name="Front. Microbiol.">
        <title>Redundancy and modularity in membrane-associated dissimilatory nitrate reduction in Bacillus.</title>
        <authorList>
            <person name="Heylen K."/>
            <person name="Keltjens J."/>
        </authorList>
    </citation>
    <scope>NUCLEOTIDE SEQUENCE [LARGE SCALE GENOMIC DNA]</scope>
    <source>
        <strain evidence="2">LMG 21833T</strain>
    </source>
</reference>
<protein>
    <submittedName>
        <fullName evidence="1">Uncharacterized protein</fullName>
    </submittedName>
</protein>
<gene>
    <name evidence="1" type="ORF">BABA_10656</name>
</gene>
<sequence length="94" mass="11298">MGSLFELLGSIGTLFFSFTKDVSEEEIEKNIKFLKEYQWFQNYLNDVKFGNLIKDHKDVRYIIGKFNIEKMKNMVGYHRKYQKKIHKVLLKNSN</sequence>
<dbReference type="STRING" id="1117379.BABA_10656"/>
<organism evidence="1 2">
    <name type="scientific">Neobacillus bataviensis LMG 21833</name>
    <dbReference type="NCBI Taxonomy" id="1117379"/>
    <lineage>
        <taxon>Bacteria</taxon>
        <taxon>Bacillati</taxon>
        <taxon>Bacillota</taxon>
        <taxon>Bacilli</taxon>
        <taxon>Bacillales</taxon>
        <taxon>Bacillaceae</taxon>
        <taxon>Neobacillus</taxon>
    </lineage>
</organism>
<accession>K6D9V5</accession>
<proteinExistence type="predicted"/>
<dbReference type="OrthoDB" id="2973044at2"/>
<dbReference type="EMBL" id="AJLS01000057">
    <property type="protein sequence ID" value="EKN69317.1"/>
    <property type="molecule type" value="Genomic_DNA"/>
</dbReference>
<dbReference type="AlphaFoldDB" id="K6D9V5"/>
<evidence type="ECO:0000313" key="2">
    <source>
        <dbReference type="Proteomes" id="UP000006316"/>
    </source>
</evidence>
<dbReference type="Proteomes" id="UP000006316">
    <property type="component" value="Unassembled WGS sequence"/>
</dbReference>
<dbReference type="eggNOG" id="ENOG50332AU">
    <property type="taxonomic scope" value="Bacteria"/>
</dbReference>
<dbReference type="PATRIC" id="fig|1117379.3.peg.2222"/>
<evidence type="ECO:0000313" key="1">
    <source>
        <dbReference type="EMBL" id="EKN69317.1"/>
    </source>
</evidence>
<keyword evidence="2" id="KW-1185">Reference proteome</keyword>